<evidence type="ECO:0000256" key="2">
    <source>
        <dbReference type="ARBA" id="ARBA00022737"/>
    </source>
</evidence>
<comment type="caution">
    <text evidence="5">Lacks conserved residue(s) required for the propagation of feature annotation.</text>
</comment>
<keyword evidence="7" id="KW-0812">Transmembrane</keyword>
<dbReference type="PANTHER" id="PTHR19325">
    <property type="entry name" value="COMPLEMENT COMPONENT-RELATED SUSHI DOMAIN-CONTAINING"/>
    <property type="match status" value="1"/>
</dbReference>
<reference evidence="9" key="1">
    <citation type="submission" date="2022-03" db="EMBL/GenBank/DDBJ databases">
        <authorList>
            <person name="Martin C."/>
        </authorList>
    </citation>
    <scope>NUCLEOTIDE SEQUENCE</scope>
</reference>
<dbReference type="Gene3D" id="2.10.70.10">
    <property type="entry name" value="Complement Module, domain 1"/>
    <property type="match status" value="2"/>
</dbReference>
<feature type="non-terminal residue" evidence="9">
    <location>
        <position position="1"/>
    </location>
</feature>
<comment type="caution">
    <text evidence="9">The sequence shown here is derived from an EMBL/GenBank/DDBJ whole genome shotgun (WGS) entry which is preliminary data.</text>
</comment>
<dbReference type="InterPro" id="IPR050350">
    <property type="entry name" value="Compl-Cell_Adhes-Reg"/>
</dbReference>
<keyword evidence="7" id="KW-1133">Transmembrane helix</keyword>
<dbReference type="OrthoDB" id="9991441at2759"/>
<evidence type="ECO:0000256" key="6">
    <source>
        <dbReference type="SAM" id="MobiDB-lite"/>
    </source>
</evidence>
<feature type="transmembrane region" description="Helical" evidence="7">
    <location>
        <begin position="231"/>
        <end position="254"/>
    </location>
</feature>
<feature type="domain" description="Sushi" evidence="8">
    <location>
        <begin position="47"/>
        <end position="106"/>
    </location>
</feature>
<accession>A0A8S4MYQ2</accession>
<dbReference type="SUPFAM" id="SSF57535">
    <property type="entry name" value="Complement control module/SCR domain"/>
    <property type="match status" value="2"/>
</dbReference>
<keyword evidence="3" id="KW-1015">Disulfide bond</keyword>
<keyword evidence="2" id="KW-0677">Repeat</keyword>
<evidence type="ECO:0000313" key="10">
    <source>
        <dbReference type="Proteomes" id="UP000749559"/>
    </source>
</evidence>
<feature type="compositionally biased region" description="Low complexity" evidence="6">
    <location>
        <begin position="166"/>
        <end position="177"/>
    </location>
</feature>
<evidence type="ECO:0000313" key="9">
    <source>
        <dbReference type="EMBL" id="CAH1774073.1"/>
    </source>
</evidence>
<dbReference type="InterPro" id="IPR035976">
    <property type="entry name" value="Sushi/SCR/CCP_sf"/>
</dbReference>
<evidence type="ECO:0000259" key="8">
    <source>
        <dbReference type="PROSITE" id="PS50923"/>
    </source>
</evidence>
<feature type="region of interest" description="Disordered" evidence="6">
    <location>
        <begin position="159"/>
        <end position="184"/>
    </location>
</feature>
<evidence type="ECO:0000256" key="3">
    <source>
        <dbReference type="ARBA" id="ARBA00023157"/>
    </source>
</evidence>
<evidence type="ECO:0000256" key="7">
    <source>
        <dbReference type="SAM" id="Phobius"/>
    </source>
</evidence>
<dbReference type="SMART" id="SM00032">
    <property type="entry name" value="CCP"/>
    <property type="match status" value="2"/>
</dbReference>
<keyword evidence="10" id="KW-1185">Reference proteome</keyword>
<evidence type="ECO:0000256" key="1">
    <source>
        <dbReference type="ARBA" id="ARBA00022659"/>
    </source>
</evidence>
<keyword evidence="4" id="KW-0325">Glycoprotein</keyword>
<dbReference type="AlphaFoldDB" id="A0A8S4MYQ2"/>
<dbReference type="CDD" id="cd00033">
    <property type="entry name" value="CCP"/>
    <property type="match status" value="2"/>
</dbReference>
<evidence type="ECO:0000256" key="5">
    <source>
        <dbReference type="PROSITE-ProRule" id="PRU00302"/>
    </source>
</evidence>
<keyword evidence="1 5" id="KW-0768">Sushi</keyword>
<dbReference type="Proteomes" id="UP000749559">
    <property type="component" value="Unassembled WGS sequence"/>
</dbReference>
<gene>
    <name evidence="9" type="ORF">OFUS_LOCUS1594</name>
</gene>
<sequence>MSSVNNSIGAEVELVCDEGFYVNGSSILTCLSNGTWNDTLFGKCAGIRCPALEKPNKGSLSSDNNSVGAGVELICDDGFSVNGSFSLRLVCLHDGTWNTSLGKCTEIHTTTLVTTELPATNALKTIWRNNSISQHTTQEMTKVNTTASSASPTLAFSLTTTEDKTSSTTSGKGSSATIEDSTSSTVVRPTIVSTPIPTKISSVKPPTITKSTGKPSVVGASGNIFARNKGVLVGMIIGIVAIILLVIAIVGLVWKSKKSKIREPPIDYDDDTFHNPSYDSSFAQNEGYEYKTPDYKSTANAQKSNGTLDIPEPDYDVVDQVPVYYA</sequence>
<dbReference type="PROSITE" id="PS50923">
    <property type="entry name" value="SUSHI"/>
    <property type="match status" value="2"/>
</dbReference>
<dbReference type="InterPro" id="IPR000436">
    <property type="entry name" value="Sushi_SCR_CCP_dom"/>
</dbReference>
<feature type="domain" description="Sushi" evidence="8">
    <location>
        <begin position="1"/>
        <end position="46"/>
    </location>
</feature>
<organism evidence="9 10">
    <name type="scientific">Owenia fusiformis</name>
    <name type="common">Polychaete worm</name>
    <dbReference type="NCBI Taxonomy" id="6347"/>
    <lineage>
        <taxon>Eukaryota</taxon>
        <taxon>Metazoa</taxon>
        <taxon>Spiralia</taxon>
        <taxon>Lophotrochozoa</taxon>
        <taxon>Annelida</taxon>
        <taxon>Polychaeta</taxon>
        <taxon>Sedentaria</taxon>
        <taxon>Canalipalpata</taxon>
        <taxon>Sabellida</taxon>
        <taxon>Oweniida</taxon>
        <taxon>Oweniidae</taxon>
        <taxon>Owenia</taxon>
    </lineage>
</organism>
<dbReference type="EMBL" id="CAIIXF020000001">
    <property type="protein sequence ID" value="CAH1774073.1"/>
    <property type="molecule type" value="Genomic_DNA"/>
</dbReference>
<name>A0A8S4MYQ2_OWEFU</name>
<dbReference type="PANTHER" id="PTHR19325:SF575">
    <property type="entry name" value="LOCOMOTION-RELATED PROTEIN HIKARU GENKI"/>
    <property type="match status" value="1"/>
</dbReference>
<proteinExistence type="predicted"/>
<keyword evidence="7" id="KW-0472">Membrane</keyword>
<dbReference type="Pfam" id="PF00084">
    <property type="entry name" value="Sushi"/>
    <property type="match status" value="2"/>
</dbReference>
<protein>
    <recommendedName>
        <fullName evidence="8">Sushi domain-containing protein</fullName>
    </recommendedName>
</protein>
<evidence type="ECO:0000256" key="4">
    <source>
        <dbReference type="ARBA" id="ARBA00023180"/>
    </source>
</evidence>